<dbReference type="Pfam" id="PF09587">
    <property type="entry name" value="PGA_cap"/>
    <property type="match status" value="1"/>
</dbReference>
<dbReference type="KEGG" id="sti:Sthe_1010"/>
<evidence type="ECO:0000313" key="3">
    <source>
        <dbReference type="EMBL" id="ACZ38446.1"/>
    </source>
</evidence>
<reference evidence="3 4" key="2">
    <citation type="journal article" date="2010" name="Stand. Genomic Sci.">
        <title>Complete genome sequence of Desulfohalobium retbaense type strain (HR(100)).</title>
        <authorList>
            <person name="Spring S."/>
            <person name="Nolan M."/>
            <person name="Lapidus A."/>
            <person name="Glavina Del Rio T."/>
            <person name="Copeland A."/>
            <person name="Tice H."/>
            <person name="Cheng J.F."/>
            <person name="Lucas S."/>
            <person name="Land M."/>
            <person name="Chen F."/>
            <person name="Bruce D."/>
            <person name="Goodwin L."/>
            <person name="Pitluck S."/>
            <person name="Ivanova N."/>
            <person name="Mavromatis K."/>
            <person name="Mikhailova N."/>
            <person name="Pati A."/>
            <person name="Chen A."/>
            <person name="Palaniappan K."/>
            <person name="Hauser L."/>
            <person name="Chang Y.J."/>
            <person name="Jeffries C.D."/>
            <person name="Munk C."/>
            <person name="Kiss H."/>
            <person name="Chain P."/>
            <person name="Han C."/>
            <person name="Brettin T."/>
            <person name="Detter J.C."/>
            <person name="Schuler E."/>
            <person name="Goker M."/>
            <person name="Rohde M."/>
            <person name="Bristow J."/>
            <person name="Eisen J.A."/>
            <person name="Markowitz V."/>
            <person name="Hugenholtz P."/>
            <person name="Kyrpides N.C."/>
            <person name="Klenk H.P."/>
        </authorList>
    </citation>
    <scope>NUCLEOTIDE SEQUENCE [LARGE SCALE GENOMIC DNA]</scope>
    <source>
        <strain evidence="4">ATCC 49802 / DSM 20745 / S 6022</strain>
    </source>
</reference>
<dbReference type="PANTHER" id="PTHR33393:SF13">
    <property type="entry name" value="PGA BIOSYNTHESIS PROTEIN CAPA"/>
    <property type="match status" value="1"/>
</dbReference>
<gene>
    <name evidence="3" type="ordered locus">Sthe_1010</name>
</gene>
<dbReference type="STRING" id="479434.Sthe_1010"/>
<reference evidence="4" key="1">
    <citation type="submission" date="2009-11" db="EMBL/GenBank/DDBJ databases">
        <title>The complete chromosome 1 of Sphaerobacter thermophilus DSM 20745.</title>
        <authorList>
            <person name="Lucas S."/>
            <person name="Copeland A."/>
            <person name="Lapidus A."/>
            <person name="Glavina del Rio T."/>
            <person name="Dalin E."/>
            <person name="Tice H."/>
            <person name="Bruce D."/>
            <person name="Goodwin L."/>
            <person name="Pitluck S."/>
            <person name="Kyrpides N."/>
            <person name="Mavromatis K."/>
            <person name="Ivanova N."/>
            <person name="Mikhailova N."/>
            <person name="LaButti K.M."/>
            <person name="Clum A."/>
            <person name="Sun H.I."/>
            <person name="Brettin T."/>
            <person name="Detter J.C."/>
            <person name="Han C."/>
            <person name="Larimer F."/>
            <person name="Land M."/>
            <person name="Hauser L."/>
            <person name="Markowitz V."/>
            <person name="Cheng J.F."/>
            <person name="Hugenholtz P."/>
            <person name="Woyke T."/>
            <person name="Wu D."/>
            <person name="Steenblock K."/>
            <person name="Schneider S."/>
            <person name="Pukall R."/>
            <person name="Goeker M."/>
            <person name="Klenk H.P."/>
            <person name="Eisen J.A."/>
        </authorList>
    </citation>
    <scope>NUCLEOTIDE SEQUENCE [LARGE SCALE GENOMIC DNA]</scope>
    <source>
        <strain evidence="4">ATCC 49802 / DSM 20745 / S 6022</strain>
    </source>
</reference>
<evidence type="ECO:0000259" key="2">
    <source>
        <dbReference type="SMART" id="SM00854"/>
    </source>
</evidence>
<keyword evidence="4" id="KW-1185">Reference proteome</keyword>
<evidence type="ECO:0000313" key="4">
    <source>
        <dbReference type="Proteomes" id="UP000002027"/>
    </source>
</evidence>
<proteinExistence type="inferred from homology"/>
<dbReference type="PANTHER" id="PTHR33393">
    <property type="entry name" value="POLYGLUTAMINE SYNTHESIS ACCESSORY PROTEIN RV0574C-RELATED"/>
    <property type="match status" value="1"/>
</dbReference>
<dbReference type="Proteomes" id="UP000002027">
    <property type="component" value="Chromosome 1"/>
</dbReference>
<dbReference type="SMART" id="SM00854">
    <property type="entry name" value="PGA_cap"/>
    <property type="match status" value="1"/>
</dbReference>
<dbReference type="AlphaFoldDB" id="D1C2H9"/>
<dbReference type="InParanoid" id="D1C2H9"/>
<dbReference type="RefSeq" id="WP_012871493.1">
    <property type="nucleotide sequence ID" value="NC_013523.1"/>
</dbReference>
<protein>
    <recommendedName>
        <fullName evidence="2">Capsule synthesis protein CapA domain-containing protein</fullName>
    </recommendedName>
</protein>
<comment type="similarity">
    <text evidence="1">Belongs to the CapA family.</text>
</comment>
<dbReference type="SUPFAM" id="SSF56300">
    <property type="entry name" value="Metallo-dependent phosphatases"/>
    <property type="match status" value="1"/>
</dbReference>
<dbReference type="HOGENOM" id="CLU_041663_0_0_0"/>
<dbReference type="eggNOG" id="COG2843">
    <property type="taxonomic scope" value="Bacteria"/>
</dbReference>
<dbReference type="Gene3D" id="3.60.21.10">
    <property type="match status" value="1"/>
</dbReference>
<dbReference type="InterPro" id="IPR029052">
    <property type="entry name" value="Metallo-depent_PP-like"/>
</dbReference>
<sequence length="482" mass="51327">MTTLQTTLSDARLTPVTSPDDADLRVVLTTTPGDDAITVAREPLVVAVSPRLPLHALSAEQARSLLSGATSDWVEVGSPTPGPVVRLPLDAPGSVASDYEALVGQFASEPGGVALVPLSTVDFRVGTLPVDGLDPVRYPDQAEPYPFHRYLVIEGADPASADDVGPPAQLLPGNAVTITMVGDIILGRTVHTIMTRLGDYTAPFHLVADELKAADLTVGNLEWTLSDTIPPPTDPYTFSFMTRAAGVEGLRLAGIDAVSQANNHSMNFGEAGMADTLAALQGAGIVPFGIGPDLATARAPAIFDIRGVQVAYLGYDGITGHVHGATDVSPGTAPMVVDYMVADIEQASQQPDLVIPFIHWGIEYTLTPSDEQRLIARRAIDAGAALVVGSHPHWVQGMEIYQGKPIVYSLGNFVFDQEWSLETKQGLIMHLAFHGSRLAAVRLVPVLIENYYRPRIVDGQEMTAILDRVWASTDQLLAAPLE</sequence>
<evidence type="ECO:0000256" key="1">
    <source>
        <dbReference type="ARBA" id="ARBA00005662"/>
    </source>
</evidence>
<organism evidence="3 4">
    <name type="scientific">Sphaerobacter thermophilus (strain ATCC 49802 / DSM 20745 / KCCM 41009 / NCIMB 13125 / S 6022)</name>
    <dbReference type="NCBI Taxonomy" id="479434"/>
    <lineage>
        <taxon>Bacteria</taxon>
        <taxon>Pseudomonadati</taxon>
        <taxon>Thermomicrobiota</taxon>
        <taxon>Thermomicrobia</taxon>
        <taxon>Sphaerobacterales</taxon>
        <taxon>Sphaerobacterineae</taxon>
        <taxon>Sphaerobacteraceae</taxon>
        <taxon>Sphaerobacter</taxon>
    </lineage>
</organism>
<name>D1C2H9_SPHTD</name>
<accession>D1C2H9</accession>
<dbReference type="eggNOG" id="COG0226">
    <property type="taxonomic scope" value="Bacteria"/>
</dbReference>
<dbReference type="SUPFAM" id="SSF53850">
    <property type="entry name" value="Periplasmic binding protein-like II"/>
    <property type="match status" value="1"/>
</dbReference>
<feature type="domain" description="Capsule synthesis protein CapA" evidence="2">
    <location>
        <begin position="177"/>
        <end position="417"/>
    </location>
</feature>
<dbReference type="InterPro" id="IPR052169">
    <property type="entry name" value="CW_Biosynth-Accessory"/>
</dbReference>
<dbReference type="InterPro" id="IPR019079">
    <property type="entry name" value="Capsule_synth_CapA"/>
</dbReference>
<dbReference type="EMBL" id="CP001823">
    <property type="protein sequence ID" value="ACZ38446.1"/>
    <property type="molecule type" value="Genomic_DNA"/>
</dbReference>
<dbReference type="CDD" id="cd07381">
    <property type="entry name" value="MPP_CapA"/>
    <property type="match status" value="1"/>
</dbReference>
<dbReference type="FunCoup" id="D1C2H9">
    <property type="interactions" value="3"/>
</dbReference>